<evidence type="ECO:0000256" key="7">
    <source>
        <dbReference type="SAM" id="SignalP"/>
    </source>
</evidence>
<keyword evidence="3" id="KW-0813">Transport</keyword>
<sequence>MALVKTARLLATVAVCGLATGASAADVEVLHWWTAGGEAAALNVLKEDLAGQDVGWEDMPVAGGGGSAATTTLKARVAAGNPPTAAQLLGMSVREWAQEGSLGDISDLATDGNWADVLPQAVVDFATYDDKWVAAPVNIHRPNWLWINAAIFEENGLTPPTSWDEFNEVATALQEKGITPLAHGGQPWQDATVFDDVVLGIGGPDFYRKAIIEADMDALGSDTMVQVFDQMRTLRGFVDDNFSGRDWNLATAMVLNGEAAMQLMGDWAKGEIIRADMTPGEDILCVAAPGTEGSYLFNTDFFAFFDVDEDQKSAQEAMASSVMSPEFQHAFNMVKGSIPPRTDVDISDFDACALKAKDDLTEANANGSLLGSLAHGHGQTSSVQQAIFDVVTEHFNSDMSSRDAVEELQLAVESASF</sequence>
<evidence type="ECO:0000313" key="9">
    <source>
        <dbReference type="Proteomes" id="UP000249165"/>
    </source>
</evidence>
<comment type="function">
    <text evidence="5">Part of a binding-protein-dependent transport system for a sugar.</text>
</comment>
<evidence type="ECO:0000256" key="4">
    <source>
        <dbReference type="ARBA" id="ARBA00022729"/>
    </source>
</evidence>
<organism evidence="8 9">
    <name type="scientific">Salipiger aestuarii</name>
    <dbReference type="NCBI Taxonomy" id="568098"/>
    <lineage>
        <taxon>Bacteria</taxon>
        <taxon>Pseudomonadati</taxon>
        <taxon>Pseudomonadota</taxon>
        <taxon>Alphaproteobacteria</taxon>
        <taxon>Rhodobacterales</taxon>
        <taxon>Roseobacteraceae</taxon>
        <taxon>Salipiger</taxon>
    </lineage>
</organism>
<gene>
    <name evidence="8" type="ORF">ATI53_10303</name>
</gene>
<accession>A0A327XYI4</accession>
<dbReference type="PANTHER" id="PTHR43649:SF28">
    <property type="entry name" value="BINDING PROTEIN COMPONENT OF ABC SUGAR TRANSPORTER-RELATED"/>
    <property type="match status" value="1"/>
</dbReference>
<dbReference type="OrthoDB" id="9798191at2"/>
<dbReference type="InterPro" id="IPR050490">
    <property type="entry name" value="Bact_solute-bd_prot1"/>
</dbReference>
<evidence type="ECO:0000256" key="1">
    <source>
        <dbReference type="ARBA" id="ARBA00004418"/>
    </source>
</evidence>
<dbReference type="Proteomes" id="UP000249165">
    <property type="component" value="Unassembled WGS sequence"/>
</dbReference>
<dbReference type="PANTHER" id="PTHR43649">
    <property type="entry name" value="ARABINOSE-BINDING PROTEIN-RELATED"/>
    <property type="match status" value="1"/>
</dbReference>
<comment type="caution">
    <text evidence="8">The sequence shown here is derived from an EMBL/GenBank/DDBJ whole genome shotgun (WGS) entry which is preliminary data.</text>
</comment>
<name>A0A327XYI4_9RHOB</name>
<feature type="chain" id="PRO_5016316111" description="Probable sugar-binding periplasmic protein" evidence="7">
    <location>
        <begin position="25"/>
        <end position="417"/>
    </location>
</feature>
<keyword evidence="4 7" id="KW-0732">Signal</keyword>
<dbReference type="AlphaFoldDB" id="A0A327XYI4"/>
<feature type="signal peptide" evidence="7">
    <location>
        <begin position="1"/>
        <end position="24"/>
    </location>
</feature>
<dbReference type="InterPro" id="IPR006059">
    <property type="entry name" value="SBP"/>
</dbReference>
<reference evidence="8 9" key="1">
    <citation type="submission" date="2018-06" db="EMBL/GenBank/DDBJ databases">
        <title>Genomic Encyclopedia of Archaeal and Bacterial Type Strains, Phase II (KMG-II): from individual species to whole genera.</title>
        <authorList>
            <person name="Goeker M."/>
        </authorList>
    </citation>
    <scope>NUCLEOTIDE SEQUENCE [LARGE SCALE GENOMIC DNA]</scope>
    <source>
        <strain evidence="8 9">DSM 22011</strain>
    </source>
</reference>
<dbReference type="Gene3D" id="3.40.190.10">
    <property type="entry name" value="Periplasmic binding protein-like II"/>
    <property type="match status" value="2"/>
</dbReference>
<dbReference type="SUPFAM" id="SSF53850">
    <property type="entry name" value="Periplasmic binding protein-like II"/>
    <property type="match status" value="1"/>
</dbReference>
<comment type="similarity">
    <text evidence="2">Belongs to the bacterial solute-binding protein 1 family.</text>
</comment>
<comment type="subcellular location">
    <subcellularLocation>
        <location evidence="1">Periplasm</location>
    </subcellularLocation>
</comment>
<dbReference type="RefSeq" id="WP_009503181.1">
    <property type="nucleotide sequence ID" value="NZ_LIGK01000067.1"/>
</dbReference>
<evidence type="ECO:0000256" key="3">
    <source>
        <dbReference type="ARBA" id="ARBA00022448"/>
    </source>
</evidence>
<evidence type="ECO:0000256" key="2">
    <source>
        <dbReference type="ARBA" id="ARBA00008520"/>
    </source>
</evidence>
<evidence type="ECO:0000313" key="8">
    <source>
        <dbReference type="EMBL" id="RAK14038.1"/>
    </source>
</evidence>
<dbReference type="EMBL" id="QLMG01000030">
    <property type="protein sequence ID" value="RAK14038.1"/>
    <property type="molecule type" value="Genomic_DNA"/>
</dbReference>
<protein>
    <recommendedName>
        <fullName evidence="6">Probable sugar-binding periplasmic protein</fullName>
    </recommendedName>
</protein>
<proteinExistence type="inferred from homology"/>
<evidence type="ECO:0000256" key="5">
    <source>
        <dbReference type="ARBA" id="ARBA00049629"/>
    </source>
</evidence>
<dbReference type="Pfam" id="PF01547">
    <property type="entry name" value="SBP_bac_1"/>
    <property type="match status" value="1"/>
</dbReference>
<keyword evidence="9" id="KW-1185">Reference proteome</keyword>
<dbReference type="GO" id="GO:0042597">
    <property type="term" value="C:periplasmic space"/>
    <property type="evidence" value="ECO:0007669"/>
    <property type="project" value="UniProtKB-SubCell"/>
</dbReference>
<evidence type="ECO:0000256" key="6">
    <source>
        <dbReference type="ARBA" id="ARBA00049753"/>
    </source>
</evidence>